<protein>
    <submittedName>
        <fullName evidence="2">Uncharacterized protein</fullName>
    </submittedName>
</protein>
<keyword evidence="3" id="KW-1185">Reference proteome</keyword>
<reference evidence="2 3" key="1">
    <citation type="submission" date="2020-02" db="EMBL/GenBank/DDBJ databases">
        <title>Draft genome sequence of Haematococcus lacustris strain NIES-144.</title>
        <authorList>
            <person name="Morimoto D."/>
            <person name="Nakagawa S."/>
            <person name="Yoshida T."/>
            <person name="Sawayama S."/>
        </authorList>
    </citation>
    <scope>NUCLEOTIDE SEQUENCE [LARGE SCALE GENOMIC DNA]</scope>
    <source>
        <strain evidence="2 3">NIES-144</strain>
    </source>
</reference>
<evidence type="ECO:0000256" key="1">
    <source>
        <dbReference type="SAM" id="MobiDB-lite"/>
    </source>
</evidence>
<accession>A0A699ZN03</accession>
<evidence type="ECO:0000313" key="2">
    <source>
        <dbReference type="EMBL" id="GFH19878.1"/>
    </source>
</evidence>
<dbReference type="EMBL" id="BLLF01001534">
    <property type="protein sequence ID" value="GFH19878.1"/>
    <property type="molecule type" value="Genomic_DNA"/>
</dbReference>
<dbReference type="AlphaFoldDB" id="A0A699ZN03"/>
<dbReference type="Proteomes" id="UP000485058">
    <property type="component" value="Unassembled WGS sequence"/>
</dbReference>
<comment type="caution">
    <text evidence="2">The sequence shown here is derived from an EMBL/GenBank/DDBJ whole genome shotgun (WGS) entry which is preliminary data.</text>
</comment>
<organism evidence="2 3">
    <name type="scientific">Haematococcus lacustris</name>
    <name type="common">Green alga</name>
    <name type="synonym">Haematococcus pluvialis</name>
    <dbReference type="NCBI Taxonomy" id="44745"/>
    <lineage>
        <taxon>Eukaryota</taxon>
        <taxon>Viridiplantae</taxon>
        <taxon>Chlorophyta</taxon>
        <taxon>core chlorophytes</taxon>
        <taxon>Chlorophyceae</taxon>
        <taxon>CS clade</taxon>
        <taxon>Chlamydomonadales</taxon>
        <taxon>Haematococcaceae</taxon>
        <taxon>Haematococcus</taxon>
    </lineage>
</organism>
<proteinExistence type="predicted"/>
<feature type="compositionally biased region" description="Polar residues" evidence="1">
    <location>
        <begin position="28"/>
        <end position="44"/>
    </location>
</feature>
<evidence type="ECO:0000313" key="3">
    <source>
        <dbReference type="Proteomes" id="UP000485058"/>
    </source>
</evidence>
<sequence length="60" mass="5974">MLARPGKGGVELQPSRGSQQVVDKASGLDTSSAEPSVAPSSGQGPSRRAVSRPGADPDVS</sequence>
<feature type="region of interest" description="Disordered" evidence="1">
    <location>
        <begin position="1"/>
        <end position="60"/>
    </location>
</feature>
<gene>
    <name evidence="2" type="ORF">HaLaN_16905</name>
</gene>
<name>A0A699ZN03_HAELA</name>